<dbReference type="Proteomes" id="UP000005778">
    <property type="component" value="Chromosome"/>
</dbReference>
<dbReference type="RefSeq" id="WP_004071603.1">
    <property type="nucleotide sequence ID" value="NZ_CM001488.1"/>
</dbReference>
<organism evidence="2 3">
    <name type="scientific">Desulfobacter postgatei 2ac9</name>
    <dbReference type="NCBI Taxonomy" id="879212"/>
    <lineage>
        <taxon>Bacteria</taxon>
        <taxon>Pseudomonadati</taxon>
        <taxon>Thermodesulfobacteriota</taxon>
        <taxon>Desulfobacteria</taxon>
        <taxon>Desulfobacterales</taxon>
        <taxon>Desulfobacteraceae</taxon>
        <taxon>Desulfobacter</taxon>
    </lineage>
</organism>
<keyword evidence="2" id="KW-0328">Glycosyltransferase</keyword>
<evidence type="ECO:0000256" key="1">
    <source>
        <dbReference type="ARBA" id="ARBA00008007"/>
    </source>
</evidence>
<comment type="similarity">
    <text evidence="1">Belongs to the ComF/GntX family.</text>
</comment>
<dbReference type="InterPro" id="IPR029057">
    <property type="entry name" value="PRTase-like"/>
</dbReference>
<gene>
    <name evidence="2" type="ORF">DespoDRAFT_00826</name>
</gene>
<name>I5AZZ7_9BACT</name>
<dbReference type="InterPro" id="IPR051910">
    <property type="entry name" value="ComF/GntX_DNA_util-trans"/>
</dbReference>
<reference evidence="2 3" key="1">
    <citation type="submission" date="2011-09" db="EMBL/GenBank/DDBJ databases">
        <authorList>
            <consortium name="US DOE Joint Genome Institute (JGI-PGF)"/>
            <person name="Lucas S."/>
            <person name="Han J."/>
            <person name="Lapidus A."/>
            <person name="Cheng J.-F."/>
            <person name="Goodwin L."/>
            <person name="Pitluck S."/>
            <person name="Peters L."/>
            <person name="Land M.L."/>
            <person name="Hauser L."/>
            <person name="Orellana R."/>
            <person name="Lovley D."/>
            <person name="Woyke T.J."/>
        </authorList>
    </citation>
    <scope>NUCLEOTIDE SEQUENCE [LARGE SCALE GENOMIC DNA]</scope>
    <source>
        <strain evidence="2 3">2ac9</strain>
    </source>
</reference>
<dbReference type="InterPro" id="IPR000836">
    <property type="entry name" value="PRTase_dom"/>
</dbReference>
<dbReference type="eggNOG" id="COG1040">
    <property type="taxonomic scope" value="Bacteria"/>
</dbReference>
<dbReference type="CDD" id="cd06223">
    <property type="entry name" value="PRTases_typeI"/>
    <property type="match status" value="1"/>
</dbReference>
<dbReference type="GO" id="GO:0016757">
    <property type="term" value="F:glycosyltransferase activity"/>
    <property type="evidence" value="ECO:0007669"/>
    <property type="project" value="UniProtKB-KW"/>
</dbReference>
<keyword evidence="3" id="KW-1185">Reference proteome</keyword>
<dbReference type="STRING" id="879212.DespoDRAFT_00826"/>
<reference evidence="2 3" key="2">
    <citation type="submission" date="2012-02" db="EMBL/GenBank/DDBJ databases">
        <title>Improved High-Quality Draft sequence of Desulfobacter postgatei 2ac9.</title>
        <authorList>
            <consortium name="US DOE Joint Genome Institute"/>
            <person name="Lucas S."/>
            <person name="Han J."/>
            <person name="Lapidus A."/>
            <person name="Cheng J.-F."/>
            <person name="Goodwin L."/>
            <person name="Pitluck S."/>
            <person name="Peters L."/>
            <person name="Ovchinnikova G."/>
            <person name="Held B."/>
            <person name="Detter J.C."/>
            <person name="Han C."/>
            <person name="Tapia R."/>
            <person name="Land M."/>
            <person name="Hauser L."/>
            <person name="Kyrpides N."/>
            <person name="Ivanova N."/>
            <person name="Pagani I."/>
            <person name="Orellana R."/>
            <person name="Lovley D."/>
            <person name="Woyke T."/>
        </authorList>
    </citation>
    <scope>NUCLEOTIDE SEQUENCE [LARGE SCALE GENOMIC DNA]</scope>
    <source>
        <strain evidence="2 3">2ac9</strain>
    </source>
</reference>
<evidence type="ECO:0000313" key="3">
    <source>
        <dbReference type="Proteomes" id="UP000005778"/>
    </source>
</evidence>
<accession>I5AZZ7</accession>
<dbReference type="AlphaFoldDB" id="I5AZZ7"/>
<dbReference type="SUPFAM" id="SSF53271">
    <property type="entry name" value="PRTase-like"/>
    <property type="match status" value="1"/>
</dbReference>
<keyword evidence="2" id="KW-0808">Transferase</keyword>
<sequence length="193" mass="21780">MKVNVKKIEGIWDKGFSLDKHTISSTPIGYNDYGHMQFDTIRPEAGEALFQLKYRSDFTQAPIIASQMYESLAKKYPFVSFIVPMPASRQRQRQPVTEIARSLANLMNVPCLEEFLIKKQATPAMKDIHDRDEKVQTLENAFSINDTIGDGLYDVLVVDDLFDTGSSLEAATNVLKSCGKIQHVYVATVTRKK</sequence>
<dbReference type="Gene3D" id="3.40.50.2020">
    <property type="match status" value="1"/>
</dbReference>
<dbReference type="HOGENOM" id="CLU_099407_0_0_7"/>
<dbReference type="OrthoDB" id="9779910at2"/>
<protein>
    <submittedName>
        <fullName evidence="2">Putative amidophosphoribosyltransferase</fullName>
    </submittedName>
</protein>
<dbReference type="EMBL" id="CM001488">
    <property type="protein sequence ID" value="EIM62810.1"/>
    <property type="molecule type" value="Genomic_DNA"/>
</dbReference>
<evidence type="ECO:0000313" key="2">
    <source>
        <dbReference type="EMBL" id="EIM62810.1"/>
    </source>
</evidence>
<proteinExistence type="inferred from homology"/>
<dbReference type="PANTHER" id="PTHR47505:SF1">
    <property type="entry name" value="DNA UTILIZATION PROTEIN YHGH"/>
    <property type="match status" value="1"/>
</dbReference>
<dbReference type="PANTHER" id="PTHR47505">
    <property type="entry name" value="DNA UTILIZATION PROTEIN YHGH"/>
    <property type="match status" value="1"/>
</dbReference>